<dbReference type="InterPro" id="IPR036390">
    <property type="entry name" value="WH_DNA-bd_sf"/>
</dbReference>
<dbReference type="InterPro" id="IPR000847">
    <property type="entry name" value="LysR_HTH_N"/>
</dbReference>
<reference evidence="6 7" key="1">
    <citation type="submission" date="2020-10" db="EMBL/GenBank/DDBJ databases">
        <title>Phylogeny of dyella-like bacteria.</title>
        <authorList>
            <person name="Fu J."/>
        </authorList>
    </citation>
    <scope>NUCLEOTIDE SEQUENCE [LARGE SCALE GENOMIC DNA]</scope>
    <source>
        <strain evidence="6 7">Gsoil3046</strain>
    </source>
</reference>
<gene>
    <name evidence="6" type="ORF">ISP17_10740</name>
</gene>
<dbReference type="Pfam" id="PF00126">
    <property type="entry name" value="HTH_1"/>
    <property type="match status" value="1"/>
</dbReference>
<dbReference type="Gene3D" id="3.40.190.290">
    <property type="match status" value="1"/>
</dbReference>
<dbReference type="PRINTS" id="PR00039">
    <property type="entry name" value="HTHLYSR"/>
</dbReference>
<keyword evidence="4" id="KW-0804">Transcription</keyword>
<dbReference type="Proteomes" id="UP001620460">
    <property type="component" value="Unassembled WGS sequence"/>
</dbReference>
<dbReference type="PANTHER" id="PTHR30537:SF5">
    <property type="entry name" value="HTH-TYPE TRANSCRIPTIONAL ACTIVATOR TTDR-RELATED"/>
    <property type="match status" value="1"/>
</dbReference>
<evidence type="ECO:0000313" key="7">
    <source>
        <dbReference type="Proteomes" id="UP001620460"/>
    </source>
</evidence>
<keyword evidence="3" id="KW-0238">DNA-binding</keyword>
<dbReference type="InterPro" id="IPR005119">
    <property type="entry name" value="LysR_subst-bd"/>
</dbReference>
<name>A0ABW8JTH8_9GAMM</name>
<evidence type="ECO:0000313" key="6">
    <source>
        <dbReference type="EMBL" id="MFK2904444.1"/>
    </source>
</evidence>
<dbReference type="PROSITE" id="PS50931">
    <property type="entry name" value="HTH_LYSR"/>
    <property type="match status" value="1"/>
</dbReference>
<evidence type="ECO:0000256" key="4">
    <source>
        <dbReference type="ARBA" id="ARBA00023163"/>
    </source>
</evidence>
<dbReference type="Pfam" id="PF03466">
    <property type="entry name" value="LysR_substrate"/>
    <property type="match status" value="1"/>
</dbReference>
<keyword evidence="2" id="KW-0805">Transcription regulation</keyword>
<comment type="similarity">
    <text evidence="1">Belongs to the LysR transcriptional regulatory family.</text>
</comment>
<dbReference type="SUPFAM" id="SSF46785">
    <property type="entry name" value="Winged helix' DNA-binding domain"/>
    <property type="match status" value="1"/>
</dbReference>
<evidence type="ECO:0000256" key="1">
    <source>
        <dbReference type="ARBA" id="ARBA00009437"/>
    </source>
</evidence>
<dbReference type="CDD" id="cd08422">
    <property type="entry name" value="PBP2_CrgA_like"/>
    <property type="match status" value="1"/>
</dbReference>
<comment type="caution">
    <text evidence="6">The sequence shown here is derived from an EMBL/GenBank/DDBJ whole genome shotgun (WGS) entry which is preliminary data.</text>
</comment>
<dbReference type="InterPro" id="IPR036388">
    <property type="entry name" value="WH-like_DNA-bd_sf"/>
</dbReference>
<dbReference type="EMBL" id="JADIKM010000003">
    <property type="protein sequence ID" value="MFK2904444.1"/>
    <property type="molecule type" value="Genomic_DNA"/>
</dbReference>
<dbReference type="SUPFAM" id="SSF53850">
    <property type="entry name" value="Periplasmic binding protein-like II"/>
    <property type="match status" value="1"/>
</dbReference>
<dbReference type="RefSeq" id="WP_404632970.1">
    <property type="nucleotide sequence ID" value="NZ_JADIKM010000003.1"/>
</dbReference>
<keyword evidence="7" id="KW-1185">Reference proteome</keyword>
<dbReference type="InterPro" id="IPR058163">
    <property type="entry name" value="LysR-type_TF_proteobact-type"/>
</dbReference>
<sequence length="312" mass="33884">MSQLDDMRLFVTTLDTGSFTAAADRLGLSKQFISRRVMALEAQLGVRLLVRTTRHLRATDLGRTYAEQARRILQQVEELDQAISGAGQAPRGRLRLTAPMSFGTMHLSPLLARFLADYPQVGIELDLGDRMVDLLGEGYDLAIRIGVLADSSLIARSIAPVETVVCCSPDYLARHPAPATPADLATHECLLYGHGPHVEWKFGGAAAPAVTVRGRFRANNGELMRDAAIRGLGIARLPTFIVGEALAAGTLVTLLDDYRPAATAVHAVYPQHRQSSLLIHTFVDFLARELALPPHLAPQPSARGARRGPHLR</sequence>
<organism evidence="6 7">
    <name type="scientific">Dyella ginsengisoli</name>
    <dbReference type="NCBI Taxonomy" id="363848"/>
    <lineage>
        <taxon>Bacteria</taxon>
        <taxon>Pseudomonadati</taxon>
        <taxon>Pseudomonadota</taxon>
        <taxon>Gammaproteobacteria</taxon>
        <taxon>Lysobacterales</taxon>
        <taxon>Rhodanobacteraceae</taxon>
        <taxon>Dyella</taxon>
    </lineage>
</organism>
<accession>A0ABW8JTH8</accession>
<evidence type="ECO:0000256" key="3">
    <source>
        <dbReference type="ARBA" id="ARBA00023125"/>
    </source>
</evidence>
<dbReference type="PANTHER" id="PTHR30537">
    <property type="entry name" value="HTH-TYPE TRANSCRIPTIONAL REGULATOR"/>
    <property type="match status" value="1"/>
</dbReference>
<evidence type="ECO:0000259" key="5">
    <source>
        <dbReference type="PROSITE" id="PS50931"/>
    </source>
</evidence>
<proteinExistence type="inferred from homology"/>
<evidence type="ECO:0000256" key="2">
    <source>
        <dbReference type="ARBA" id="ARBA00023015"/>
    </source>
</evidence>
<protein>
    <submittedName>
        <fullName evidence="6">LysR family transcriptional regulator</fullName>
    </submittedName>
</protein>
<dbReference type="Gene3D" id="1.10.10.10">
    <property type="entry name" value="Winged helix-like DNA-binding domain superfamily/Winged helix DNA-binding domain"/>
    <property type="match status" value="1"/>
</dbReference>
<feature type="domain" description="HTH lysR-type" evidence="5">
    <location>
        <begin position="1"/>
        <end position="59"/>
    </location>
</feature>